<reference evidence="2" key="1">
    <citation type="journal article" date="2019" name="Int. J. Syst. Evol. Microbiol.">
        <title>The Global Catalogue of Microorganisms (GCM) 10K type strain sequencing project: providing services to taxonomists for standard genome sequencing and annotation.</title>
        <authorList>
            <consortium name="The Broad Institute Genomics Platform"/>
            <consortium name="The Broad Institute Genome Sequencing Center for Infectious Disease"/>
            <person name="Wu L."/>
            <person name="Ma J."/>
        </authorList>
    </citation>
    <scope>NUCLEOTIDE SEQUENCE [LARGE SCALE GENOMIC DNA]</scope>
    <source>
        <strain evidence="2">KCTC 42984</strain>
    </source>
</reference>
<evidence type="ECO:0000313" key="1">
    <source>
        <dbReference type="EMBL" id="MFC3172918.1"/>
    </source>
</evidence>
<protein>
    <submittedName>
        <fullName evidence="1">Uncharacterized protein</fullName>
    </submittedName>
</protein>
<comment type="caution">
    <text evidence="1">The sequence shown here is derived from an EMBL/GenBank/DDBJ whole genome shotgun (WGS) entry which is preliminary data.</text>
</comment>
<gene>
    <name evidence="1" type="ORF">ACFOD9_01490</name>
</gene>
<dbReference type="RefSeq" id="WP_379508315.1">
    <property type="nucleotide sequence ID" value="NZ_JBHRTQ010000002.1"/>
</dbReference>
<proteinExistence type="predicted"/>
<evidence type="ECO:0000313" key="2">
    <source>
        <dbReference type="Proteomes" id="UP001595604"/>
    </source>
</evidence>
<dbReference type="Proteomes" id="UP001595604">
    <property type="component" value="Unassembled WGS sequence"/>
</dbReference>
<sequence length="143" mass="15534">MLDVKLITELSAAEQAALPPGQWGPRSVIIREAFPGKGREPRHFFRRASLALKGKAAARNVEAACLKAYALMESGCGVAVAAGGFSQAGGYDPLPDFREVQQRAARLKARPGGESFPARRFREALAGWVRLFEQYSATERMAV</sequence>
<dbReference type="EMBL" id="JBHRTQ010000002">
    <property type="protein sequence ID" value="MFC3172918.1"/>
    <property type="molecule type" value="Genomic_DNA"/>
</dbReference>
<keyword evidence="2" id="KW-1185">Reference proteome</keyword>
<name>A0ABV7IPX9_9SPHN</name>
<organism evidence="1 2">
    <name type="scientific">Novosphingobium bradum</name>
    <dbReference type="NCBI Taxonomy" id="1737444"/>
    <lineage>
        <taxon>Bacteria</taxon>
        <taxon>Pseudomonadati</taxon>
        <taxon>Pseudomonadota</taxon>
        <taxon>Alphaproteobacteria</taxon>
        <taxon>Sphingomonadales</taxon>
        <taxon>Sphingomonadaceae</taxon>
        <taxon>Novosphingobium</taxon>
    </lineage>
</organism>
<accession>A0ABV7IPX9</accession>